<dbReference type="Pfam" id="PF14905">
    <property type="entry name" value="OMP_b-brl_3"/>
    <property type="match status" value="1"/>
</dbReference>
<comment type="caution">
    <text evidence="6">The sequence shown here is derived from an EMBL/GenBank/DDBJ whole genome shotgun (WGS) entry which is preliminary data.</text>
</comment>
<dbReference type="AlphaFoldDB" id="A0A3S3TEH0"/>
<dbReference type="RefSeq" id="WP_127708022.1">
    <property type="nucleotide sequence ID" value="NZ_SACK01000012.1"/>
</dbReference>
<evidence type="ECO:0000256" key="2">
    <source>
        <dbReference type="ARBA" id="ARBA00023136"/>
    </source>
</evidence>
<gene>
    <name evidence="6" type="ORF">EOD41_19225</name>
</gene>
<keyword evidence="4" id="KW-0732">Signal</keyword>
<evidence type="ECO:0000313" key="6">
    <source>
        <dbReference type="EMBL" id="RVT97297.1"/>
    </source>
</evidence>
<evidence type="ECO:0000256" key="1">
    <source>
        <dbReference type="ARBA" id="ARBA00004442"/>
    </source>
</evidence>
<keyword evidence="7" id="KW-1185">Reference proteome</keyword>
<reference evidence="6 7" key="1">
    <citation type="submission" date="2019-01" db="EMBL/GenBank/DDBJ databases">
        <authorList>
            <person name="Chen W.-M."/>
        </authorList>
    </citation>
    <scope>NUCLEOTIDE SEQUENCE [LARGE SCALE GENOMIC DNA]</scope>
    <source>
        <strain evidence="6 7">YBJ-36</strain>
    </source>
</reference>
<evidence type="ECO:0000256" key="3">
    <source>
        <dbReference type="ARBA" id="ARBA00023237"/>
    </source>
</evidence>
<evidence type="ECO:0000313" key="7">
    <source>
        <dbReference type="Proteomes" id="UP000282759"/>
    </source>
</evidence>
<name>A0A3S3TEH0_9SPHI</name>
<dbReference type="Proteomes" id="UP000282759">
    <property type="component" value="Unassembled WGS sequence"/>
</dbReference>
<feature type="domain" description="Outer membrane protein beta-barrel" evidence="5">
    <location>
        <begin position="464"/>
        <end position="775"/>
    </location>
</feature>
<dbReference type="SUPFAM" id="SSF56935">
    <property type="entry name" value="Porins"/>
    <property type="match status" value="1"/>
</dbReference>
<proteinExistence type="predicted"/>
<organism evidence="6 7">
    <name type="scientific">Mucilaginibacter limnophilus</name>
    <dbReference type="NCBI Taxonomy" id="1932778"/>
    <lineage>
        <taxon>Bacteria</taxon>
        <taxon>Pseudomonadati</taxon>
        <taxon>Bacteroidota</taxon>
        <taxon>Sphingobacteriia</taxon>
        <taxon>Sphingobacteriales</taxon>
        <taxon>Sphingobacteriaceae</taxon>
        <taxon>Mucilaginibacter</taxon>
    </lineage>
</organism>
<dbReference type="GO" id="GO:0009279">
    <property type="term" value="C:cell outer membrane"/>
    <property type="evidence" value="ECO:0007669"/>
    <property type="project" value="UniProtKB-SubCell"/>
</dbReference>
<dbReference type="SUPFAM" id="SSF49478">
    <property type="entry name" value="Cna protein B-type domain"/>
    <property type="match status" value="1"/>
</dbReference>
<keyword evidence="2" id="KW-0472">Membrane</keyword>
<feature type="signal peptide" evidence="4">
    <location>
        <begin position="1"/>
        <end position="20"/>
    </location>
</feature>
<feature type="chain" id="PRO_5018675374" evidence="4">
    <location>
        <begin position="21"/>
        <end position="929"/>
    </location>
</feature>
<sequence length="929" mass="104393">MRYTILVLLILILSTLFAAAQNIGSVKGAVTDSASNVKLENSTISILDHKDSTLVSFTRATSSGEFNIEHLPRGKFIMLITYPEYADYAEEFVLDSVNHEINFGTVNLILKSKLLAEVIIKARPTAIKIKGDTTEYNAAAFTVQPNAKVEDLLKQFPGIQIDKDGKITAQGETVNKVLVDGEEFFGDDPTLVTKNIRADMVDKVQLYDKKSDQATFTGIDDGQKTKTLNIKLKEDKKTGSFGKADVGIATKDFYQAQLLFNTFRGKKKFSAYGTLANTGKIGLNWQDNNKYTGGANMEFMDGGGIMIMSNTNDDLESFNGTYNNEGIPVARTGGVHYDAKWGDDKYSINANYKAGSLTVDGSKVSLSENILADTSVIKSNTNQTFHNFIFRQKADGMYQAKLDTSSNLKITFDGTLKNNETIDSYISENRIGNRQTFSNRDLTNKGDQNSFNATIFYNKRFKPGRTISVNIAPSVNQSSANGFLKSDINYYNNEGARDSTVHIDQYKVNDIKSAVLNSNITYTEPLFKSLSLTLNYGLGINNATADRKTFSPSSAGKYDVLVDTLSSDYKLNQLSNQAGAVFNFKQGKSNVTFGTRAALVNFTQRDLYTGNNFERNFTNWFPQASFNYKFKERSSAWLYYNGNTTQPTIDQIQPIRNNNDPLNITKGNPDLTPSFTNSFNLGYSSYKVLTEQYFRISGNYSFVTNPITSNTMTDTATTRTVYQFTNLAGKKPANFYFSTYFDRRIKKLDIGLGLDLNLNGSTYYNMINNELSFTKSYTYSGTFNVQKYKYLKYSMYVSFGPNYTINETSTQKDRNNNGRGFNTNGSFSYFLPLKMVISTDINYQFRAKTPTFNSDFHLFIWNASLTKVLNKQDNFRALLTVNDLLNKNTGFNRNAYGNIIMENRYTTIRRYFILSLVYDFNKMGGSKAK</sequence>
<dbReference type="OrthoDB" id="1086219at2"/>
<keyword evidence="3" id="KW-0998">Cell outer membrane</keyword>
<protein>
    <submittedName>
        <fullName evidence="6">TonB-dependent receptor</fullName>
    </submittedName>
</protein>
<evidence type="ECO:0000259" key="5">
    <source>
        <dbReference type="Pfam" id="PF14905"/>
    </source>
</evidence>
<accession>A0A3S3TEH0</accession>
<dbReference type="InterPro" id="IPR041700">
    <property type="entry name" value="OMP_b-brl_3"/>
</dbReference>
<comment type="subcellular location">
    <subcellularLocation>
        <location evidence="1">Cell outer membrane</location>
    </subcellularLocation>
</comment>
<keyword evidence="6" id="KW-0675">Receptor</keyword>
<dbReference type="EMBL" id="SACK01000012">
    <property type="protein sequence ID" value="RVT97297.1"/>
    <property type="molecule type" value="Genomic_DNA"/>
</dbReference>
<evidence type="ECO:0000256" key="4">
    <source>
        <dbReference type="SAM" id="SignalP"/>
    </source>
</evidence>
<dbReference type="Gene3D" id="2.40.170.20">
    <property type="entry name" value="TonB-dependent receptor, beta-barrel domain"/>
    <property type="match status" value="1"/>
</dbReference>
<dbReference type="InterPro" id="IPR036942">
    <property type="entry name" value="Beta-barrel_TonB_sf"/>
</dbReference>